<protein>
    <submittedName>
        <fullName evidence="1">Virulence protein RhuM family</fullName>
    </submittedName>
</protein>
<dbReference type="EMBL" id="JGVH01000031">
    <property type="protein sequence ID" value="KER03308.1"/>
    <property type="molecule type" value="Genomic_DNA"/>
</dbReference>
<dbReference type="InterPro" id="IPR011204">
    <property type="entry name" value="Virulence_RhuM-like"/>
</dbReference>
<dbReference type="PANTHER" id="PTHR35810">
    <property type="entry name" value="CYTOPLASMIC PROTEIN-RELATED"/>
    <property type="match status" value="1"/>
</dbReference>
<organism evidence="1 2">
    <name type="scientific">Photorhabdus temperata subsp. temperata Meg1</name>
    <dbReference type="NCBI Taxonomy" id="1393735"/>
    <lineage>
        <taxon>Bacteria</taxon>
        <taxon>Pseudomonadati</taxon>
        <taxon>Pseudomonadota</taxon>
        <taxon>Gammaproteobacteria</taxon>
        <taxon>Enterobacterales</taxon>
        <taxon>Morganellaceae</taxon>
        <taxon>Photorhabdus</taxon>
    </lineage>
</organism>
<proteinExistence type="predicted"/>
<accession>A0A081RXA5</accession>
<sequence length="112" mass="13231">MENTDNHSQFIIYQTEDGETRLDVRFQDETVWLTQALMAELFQTSKQNIGQHLKNIFREKELIEDAVVKEFFTTAVDGKNYRTKHYNLDAIISVGYRVQSHTATRFRQWATL</sequence>
<dbReference type="Proteomes" id="UP000028002">
    <property type="component" value="Unassembled WGS sequence"/>
</dbReference>
<dbReference type="PATRIC" id="fig|1393735.3.peg.2037"/>
<dbReference type="Pfam" id="PF13310">
    <property type="entry name" value="Virulence_RhuM"/>
    <property type="match status" value="1"/>
</dbReference>
<comment type="caution">
    <text evidence="1">The sequence shown here is derived from an EMBL/GenBank/DDBJ whole genome shotgun (WGS) entry which is preliminary data.</text>
</comment>
<gene>
    <name evidence="1" type="ORF">MEG1DRAFT_01986</name>
</gene>
<dbReference type="AlphaFoldDB" id="A0A081RXA5"/>
<dbReference type="RefSeq" id="WP_036838812.1">
    <property type="nucleotide sequence ID" value="NZ_CAWLUD010000031.1"/>
</dbReference>
<name>A0A081RXA5_PHOTE</name>
<evidence type="ECO:0000313" key="1">
    <source>
        <dbReference type="EMBL" id="KER03308.1"/>
    </source>
</evidence>
<reference evidence="1 2" key="1">
    <citation type="submission" date="2014-03" db="EMBL/GenBank/DDBJ databases">
        <title>Draft Genome of Photorhabdus temperata Meg1.</title>
        <authorList>
            <person name="Hurst S.G.IV."/>
            <person name="Morris K."/>
            <person name="Thomas K."/>
            <person name="Tisa L.S."/>
        </authorList>
    </citation>
    <scope>NUCLEOTIDE SEQUENCE [LARGE SCALE GENOMIC DNA]</scope>
    <source>
        <strain evidence="1 2">Meg1</strain>
    </source>
</reference>
<evidence type="ECO:0000313" key="2">
    <source>
        <dbReference type="Proteomes" id="UP000028002"/>
    </source>
</evidence>
<dbReference type="PANTHER" id="PTHR35810:SF1">
    <property type="entry name" value="CYTOPLASMIC PROTEIN"/>
    <property type="match status" value="1"/>
</dbReference>